<dbReference type="EMBL" id="JBHSBU010000001">
    <property type="protein sequence ID" value="MFC4161106.1"/>
    <property type="molecule type" value="Genomic_DNA"/>
</dbReference>
<feature type="transmembrane region" description="Helical" evidence="1">
    <location>
        <begin position="184"/>
        <end position="204"/>
    </location>
</feature>
<feature type="transmembrane region" description="Helical" evidence="1">
    <location>
        <begin position="121"/>
        <end position="141"/>
    </location>
</feature>
<organism evidence="2 3">
    <name type="scientific">Chitinimonas lacunae</name>
    <dbReference type="NCBI Taxonomy" id="1963018"/>
    <lineage>
        <taxon>Bacteria</taxon>
        <taxon>Pseudomonadati</taxon>
        <taxon>Pseudomonadota</taxon>
        <taxon>Betaproteobacteria</taxon>
        <taxon>Neisseriales</taxon>
        <taxon>Chitinibacteraceae</taxon>
        <taxon>Chitinimonas</taxon>
    </lineage>
</organism>
<proteinExistence type="predicted"/>
<feature type="transmembrane region" description="Helical" evidence="1">
    <location>
        <begin position="303"/>
        <end position="320"/>
    </location>
</feature>
<gene>
    <name evidence="2" type="ORF">ACFOW7_17350</name>
</gene>
<protein>
    <recommendedName>
        <fullName evidence="4">Glycosyltransferase RgtA/B/C/D-like domain-containing protein</fullName>
    </recommendedName>
</protein>
<dbReference type="Proteomes" id="UP001595791">
    <property type="component" value="Unassembled WGS sequence"/>
</dbReference>
<feature type="transmembrane region" description="Helical" evidence="1">
    <location>
        <begin position="71"/>
        <end position="89"/>
    </location>
</feature>
<keyword evidence="1" id="KW-0812">Transmembrane</keyword>
<feature type="transmembrane region" description="Helical" evidence="1">
    <location>
        <begin position="271"/>
        <end position="291"/>
    </location>
</feature>
<evidence type="ECO:0000256" key="1">
    <source>
        <dbReference type="SAM" id="Phobius"/>
    </source>
</evidence>
<evidence type="ECO:0008006" key="4">
    <source>
        <dbReference type="Google" id="ProtNLM"/>
    </source>
</evidence>
<dbReference type="RefSeq" id="WP_378166667.1">
    <property type="nucleotide sequence ID" value="NZ_JBHSBU010000001.1"/>
</dbReference>
<keyword evidence="3" id="KW-1185">Reference proteome</keyword>
<comment type="caution">
    <text evidence="2">The sequence shown here is derived from an EMBL/GenBank/DDBJ whole genome shotgun (WGS) entry which is preliminary data.</text>
</comment>
<name>A0ABV8MUT1_9NEIS</name>
<accession>A0ABV8MUT1</accession>
<feature type="transmembrane region" description="Helical" evidence="1">
    <location>
        <begin position="326"/>
        <end position="347"/>
    </location>
</feature>
<sequence>MGIFAWLVLRHGQNIPYWDDYEAGLRAMSRLLAQRDWFAFFFEPNNEHIIATTRLVFLLDYLLTGQLDFRVVQWIGNLYLLGLLGLLGWHQSRQPDGHWSWLPLASLLLFTPRIYDSSLWAMAATSNYGVLFFSFLSFLLIDPRHGRRGVAAAAAAGVAAFLCQANGLFCLGLLTLWLVSQRRWRAGLCLGLTALGCVLAYMLIHQHFGTRTTESQSLALALQQPGQALRFGLMFLGSLLPAAKPALALGAVLLAGVALALRQGIHRHTPFLFLCIALILSSAAATAFNRLVMGIDSALSSRYAINSALLAGLLLCHFLNRITLRNWQFLLLLLVGSGVYGAIVWRIQPEIEQRHRANATLHAASVACRPRFNHYSPELAAAILREADRRGLYQWREPAALDGGCPERQITLLVGQTPQAVASDYGGSLDRLTVEQHSVTAEGWLDLPDSAAAPRLYVALPTAPLEVVQQRLERADVAALLGEDRSSAGFSLRLRFADVEQANAAARSLCLGFAAADSPVRLLRGTADCSAYLIKGRK</sequence>
<evidence type="ECO:0000313" key="3">
    <source>
        <dbReference type="Proteomes" id="UP001595791"/>
    </source>
</evidence>
<keyword evidence="1" id="KW-0472">Membrane</keyword>
<feature type="transmembrane region" description="Helical" evidence="1">
    <location>
        <begin position="153"/>
        <end position="178"/>
    </location>
</feature>
<feature type="transmembrane region" description="Helical" evidence="1">
    <location>
        <begin position="246"/>
        <end position="265"/>
    </location>
</feature>
<keyword evidence="1" id="KW-1133">Transmembrane helix</keyword>
<evidence type="ECO:0000313" key="2">
    <source>
        <dbReference type="EMBL" id="MFC4161106.1"/>
    </source>
</evidence>
<reference evidence="3" key="1">
    <citation type="journal article" date="2019" name="Int. J. Syst. Evol. Microbiol.">
        <title>The Global Catalogue of Microorganisms (GCM) 10K type strain sequencing project: providing services to taxonomists for standard genome sequencing and annotation.</title>
        <authorList>
            <consortium name="The Broad Institute Genomics Platform"/>
            <consortium name="The Broad Institute Genome Sequencing Center for Infectious Disease"/>
            <person name="Wu L."/>
            <person name="Ma J."/>
        </authorList>
    </citation>
    <scope>NUCLEOTIDE SEQUENCE [LARGE SCALE GENOMIC DNA]</scope>
    <source>
        <strain evidence="3">LMG 29894</strain>
    </source>
</reference>